<feature type="transmembrane region" description="Helical" evidence="1">
    <location>
        <begin position="338"/>
        <end position="356"/>
    </location>
</feature>
<feature type="transmembrane region" description="Helical" evidence="1">
    <location>
        <begin position="447"/>
        <end position="473"/>
    </location>
</feature>
<evidence type="ECO:0000256" key="1">
    <source>
        <dbReference type="SAM" id="Phobius"/>
    </source>
</evidence>
<evidence type="ECO:0008006" key="4">
    <source>
        <dbReference type="Google" id="ProtNLM"/>
    </source>
</evidence>
<dbReference type="Proteomes" id="UP001303902">
    <property type="component" value="Chromosome"/>
</dbReference>
<dbReference type="RefSeq" id="WP_317965251.1">
    <property type="nucleotide sequence ID" value="NZ_CP129118.1"/>
</dbReference>
<keyword evidence="1" id="KW-0472">Membrane</keyword>
<organism evidence="2 3">
    <name type="scientific">Sporosarcina oncorhynchi</name>
    <dbReference type="NCBI Taxonomy" id="3056444"/>
    <lineage>
        <taxon>Bacteria</taxon>
        <taxon>Bacillati</taxon>
        <taxon>Bacillota</taxon>
        <taxon>Bacilli</taxon>
        <taxon>Bacillales</taxon>
        <taxon>Caryophanaceae</taxon>
        <taxon>Sporosarcina</taxon>
    </lineage>
</organism>
<feature type="transmembrane region" description="Helical" evidence="1">
    <location>
        <begin position="404"/>
        <end position="427"/>
    </location>
</feature>
<reference evidence="2 3" key="1">
    <citation type="submission" date="2023-06" db="EMBL/GenBank/DDBJ databases">
        <title>Sporosarcina sp. nov., isolated from Korean tranditional fermented seafood 'Jeotgal'.</title>
        <authorList>
            <person name="Yang A.I."/>
            <person name="Shin N.-R."/>
        </authorList>
    </citation>
    <scope>NUCLEOTIDE SEQUENCE [LARGE SCALE GENOMIC DNA]</scope>
    <source>
        <strain evidence="2 3">T2O-4</strain>
    </source>
</reference>
<name>A0ABZ0L0W8_9BACL</name>
<keyword evidence="1" id="KW-0812">Transmembrane</keyword>
<evidence type="ECO:0000313" key="2">
    <source>
        <dbReference type="EMBL" id="WOV86256.1"/>
    </source>
</evidence>
<gene>
    <name evidence="2" type="ORF">QWT69_09880</name>
</gene>
<accession>A0ABZ0L0W8</accession>
<sequence length="486" mass="56792">MKTNVPLEALTIDQSYMTFLLPFSYNHSHKKSIAEHIKQNGYTYFSLNQPNSNETDRCYGDDIKVEVQELEQYFFPYVEHKLFPSSILEKGFHRFTNVINMEYELQIREAIYSFHVRSIDIILAPFGVAFLSLRIKLGQTMELSDVLDFAQHFRAVESRLDENKGSKIIISPSAENLSIHDFIFNHLCSFLKEILLQDKKLKGYFGSLPYIEDERMFVSTFILTKEEQPITPEQLFRIGNLNGKSPEGKPFISSTNPEYIKNSLSKTLHDRWAPELYMLTTDHAFSTISNRNATELSQELGHHMGTHFYNLLLHYYYKIMLLRMSYEYSQIEWKKDAYYVKSLIKLITLFSSWYYFREISTRTEGKELSTLFRNAFNLDILYNEVSETLQQLYKSQENSRAGQVNTLLFILTIFTVVSGIYGMNLVISDWEAPSGWKNYSTYTLFEWISLITAVTGIGLSGYLIIITFGRILMQKRRSMKHTMDDE</sequence>
<keyword evidence="3" id="KW-1185">Reference proteome</keyword>
<evidence type="ECO:0000313" key="3">
    <source>
        <dbReference type="Proteomes" id="UP001303902"/>
    </source>
</evidence>
<dbReference type="EMBL" id="CP129118">
    <property type="protein sequence ID" value="WOV86256.1"/>
    <property type="molecule type" value="Genomic_DNA"/>
</dbReference>
<keyword evidence="1" id="KW-1133">Transmembrane helix</keyword>
<protein>
    <recommendedName>
        <fullName evidence="4">Group-specific protein</fullName>
    </recommendedName>
</protein>
<proteinExistence type="predicted"/>